<gene>
    <name evidence="2" type="ORF">M2J83_11130</name>
</gene>
<accession>A0ABY7MXM6</accession>
<dbReference type="EMBL" id="CP096916">
    <property type="protein sequence ID" value="WBM36381.1"/>
    <property type="molecule type" value="Genomic_DNA"/>
</dbReference>
<dbReference type="RefSeq" id="WP_222668018.1">
    <property type="nucleotide sequence ID" value="NZ_CP096916.1"/>
</dbReference>
<name>A0ABY7MXM6_ALCFA</name>
<feature type="transmembrane region" description="Helical" evidence="1">
    <location>
        <begin position="12"/>
        <end position="36"/>
    </location>
</feature>
<reference evidence="2 3" key="1">
    <citation type="submission" date="2022-05" db="EMBL/GenBank/DDBJ databases">
        <title>Complete sequence of strain NY11312.</title>
        <authorList>
            <person name="Zhou D."/>
        </authorList>
    </citation>
    <scope>NUCLEOTIDE SEQUENCE [LARGE SCALE GENOMIC DNA]</scope>
    <source>
        <strain evidence="2 3">NY11312</strain>
    </source>
</reference>
<organism evidence="2 3">
    <name type="scientific">Alcaligenes faecalis</name>
    <dbReference type="NCBI Taxonomy" id="511"/>
    <lineage>
        <taxon>Bacteria</taxon>
        <taxon>Pseudomonadati</taxon>
        <taxon>Pseudomonadota</taxon>
        <taxon>Betaproteobacteria</taxon>
        <taxon>Burkholderiales</taxon>
        <taxon>Alcaligenaceae</taxon>
        <taxon>Alcaligenes</taxon>
    </lineage>
</organism>
<keyword evidence="1" id="KW-0472">Membrane</keyword>
<proteinExistence type="predicted"/>
<evidence type="ECO:0000313" key="2">
    <source>
        <dbReference type="EMBL" id="WBM36381.1"/>
    </source>
</evidence>
<evidence type="ECO:0000256" key="1">
    <source>
        <dbReference type="SAM" id="Phobius"/>
    </source>
</evidence>
<keyword evidence="1" id="KW-0812">Transmembrane</keyword>
<keyword evidence="3" id="KW-1185">Reference proteome</keyword>
<keyword evidence="1" id="KW-1133">Transmembrane helix</keyword>
<protein>
    <submittedName>
        <fullName evidence="2">Uncharacterized protein</fullName>
    </submittedName>
</protein>
<sequence length="83" mass="9757">MKYGLKLARHGSVFLARVLWIGVMLAVDFFLLLMAASSRQGHPSQDIYDDDRPGPWNMTRADRYQYDPDGYQDYRHHFYDGDK</sequence>
<dbReference type="Proteomes" id="UP001211866">
    <property type="component" value="Chromosome"/>
</dbReference>
<evidence type="ECO:0000313" key="3">
    <source>
        <dbReference type="Proteomes" id="UP001211866"/>
    </source>
</evidence>